<dbReference type="AlphaFoldDB" id="A0A6L9MND6"/>
<dbReference type="GO" id="GO:0003700">
    <property type="term" value="F:DNA-binding transcription factor activity"/>
    <property type="evidence" value="ECO:0007669"/>
    <property type="project" value="TreeGrafter"/>
</dbReference>
<comment type="caution">
    <text evidence="3">The sequence shown here is derived from an EMBL/GenBank/DDBJ whole genome shotgun (WGS) entry which is preliminary data.</text>
</comment>
<dbReference type="InterPro" id="IPR010982">
    <property type="entry name" value="Lambda_DNA-bd_dom_sf"/>
</dbReference>
<sequence>MPKVGAKLKELRRRRGLSVRDVASRSGISHSAISMIERDRMSPSVNTLGAVLDVLGSTLNGFFGDLHTNLSYSPFYAGVDLVEIGKPQNISYRMIGMDHPNRSLLVLHETYVPGADTGEEFAHAAHEGGMVIKGSIELTVGGLSKTLKAGDGYYFDSRMPHRFRNDGEEQAEIVSAITPPTY</sequence>
<name>A0A6L9MND6_9HYPH</name>
<organism evidence="3 4">
    <name type="scientific">Aurantimonas aggregata</name>
    <dbReference type="NCBI Taxonomy" id="2047720"/>
    <lineage>
        <taxon>Bacteria</taxon>
        <taxon>Pseudomonadati</taxon>
        <taxon>Pseudomonadota</taxon>
        <taxon>Alphaproteobacteria</taxon>
        <taxon>Hyphomicrobiales</taxon>
        <taxon>Aurantimonadaceae</taxon>
        <taxon>Aurantimonas</taxon>
    </lineage>
</organism>
<evidence type="ECO:0000313" key="3">
    <source>
        <dbReference type="EMBL" id="NDV89367.1"/>
    </source>
</evidence>
<dbReference type="CDD" id="cd02209">
    <property type="entry name" value="cupin_XRE_C"/>
    <property type="match status" value="1"/>
</dbReference>
<keyword evidence="1" id="KW-0238">DNA-binding</keyword>
<dbReference type="GO" id="GO:0005829">
    <property type="term" value="C:cytosol"/>
    <property type="evidence" value="ECO:0007669"/>
    <property type="project" value="TreeGrafter"/>
</dbReference>
<accession>A0A6L9MND6</accession>
<dbReference type="EMBL" id="JAAAMJ010000039">
    <property type="protein sequence ID" value="NDV89367.1"/>
    <property type="molecule type" value="Genomic_DNA"/>
</dbReference>
<dbReference type="PANTHER" id="PTHR46797:SF11">
    <property type="entry name" value="HTH-TYPE TRANSCRIPTIONAL REGULATOR PUUR"/>
    <property type="match status" value="1"/>
</dbReference>
<dbReference type="InterPro" id="IPR050807">
    <property type="entry name" value="TransReg_Diox_bact_type"/>
</dbReference>
<dbReference type="InterPro" id="IPR014710">
    <property type="entry name" value="RmlC-like_jellyroll"/>
</dbReference>
<dbReference type="Pfam" id="PF01381">
    <property type="entry name" value="HTH_3"/>
    <property type="match status" value="1"/>
</dbReference>
<dbReference type="SUPFAM" id="SSF51182">
    <property type="entry name" value="RmlC-like cupins"/>
    <property type="match status" value="1"/>
</dbReference>
<evidence type="ECO:0000256" key="1">
    <source>
        <dbReference type="ARBA" id="ARBA00023125"/>
    </source>
</evidence>
<dbReference type="Proteomes" id="UP000476332">
    <property type="component" value="Unassembled WGS sequence"/>
</dbReference>
<proteinExistence type="predicted"/>
<gene>
    <name evidence="3" type="ORF">GTW51_22155</name>
</gene>
<dbReference type="SUPFAM" id="SSF47413">
    <property type="entry name" value="lambda repressor-like DNA-binding domains"/>
    <property type="match status" value="1"/>
</dbReference>
<protein>
    <submittedName>
        <fullName evidence="3">Cupin domain-containing protein</fullName>
    </submittedName>
</protein>
<dbReference type="CDD" id="cd00093">
    <property type="entry name" value="HTH_XRE"/>
    <property type="match status" value="1"/>
</dbReference>
<dbReference type="Pfam" id="PF07883">
    <property type="entry name" value="Cupin_2"/>
    <property type="match status" value="1"/>
</dbReference>
<dbReference type="SMART" id="SM00530">
    <property type="entry name" value="HTH_XRE"/>
    <property type="match status" value="1"/>
</dbReference>
<evidence type="ECO:0000259" key="2">
    <source>
        <dbReference type="PROSITE" id="PS50943"/>
    </source>
</evidence>
<dbReference type="PROSITE" id="PS50943">
    <property type="entry name" value="HTH_CROC1"/>
    <property type="match status" value="1"/>
</dbReference>
<reference evidence="3 4" key="1">
    <citation type="submission" date="2020-01" db="EMBL/GenBank/DDBJ databases">
        <title>Genomes of bacteria type strains.</title>
        <authorList>
            <person name="Chen J."/>
            <person name="Zhu S."/>
            <person name="Chen J."/>
        </authorList>
    </citation>
    <scope>NUCLEOTIDE SEQUENCE [LARGE SCALE GENOMIC DNA]</scope>
    <source>
        <strain evidence="3 4">KCTC 52919</strain>
    </source>
</reference>
<dbReference type="Gene3D" id="1.10.260.40">
    <property type="entry name" value="lambda repressor-like DNA-binding domains"/>
    <property type="match status" value="1"/>
</dbReference>
<dbReference type="GO" id="GO:0003677">
    <property type="term" value="F:DNA binding"/>
    <property type="evidence" value="ECO:0007669"/>
    <property type="project" value="UniProtKB-KW"/>
</dbReference>
<dbReference type="RefSeq" id="WP_163046218.1">
    <property type="nucleotide sequence ID" value="NZ_JAAAMJ010000039.1"/>
</dbReference>
<keyword evidence="4" id="KW-1185">Reference proteome</keyword>
<dbReference type="InterPro" id="IPR001387">
    <property type="entry name" value="Cro/C1-type_HTH"/>
</dbReference>
<feature type="domain" description="HTH cro/C1-type" evidence="2">
    <location>
        <begin position="8"/>
        <end position="62"/>
    </location>
</feature>
<dbReference type="Gene3D" id="2.60.120.10">
    <property type="entry name" value="Jelly Rolls"/>
    <property type="match status" value="1"/>
</dbReference>
<dbReference type="InterPro" id="IPR011051">
    <property type="entry name" value="RmlC_Cupin_sf"/>
</dbReference>
<dbReference type="PANTHER" id="PTHR46797">
    <property type="entry name" value="HTH-TYPE TRANSCRIPTIONAL REGULATOR"/>
    <property type="match status" value="1"/>
</dbReference>
<evidence type="ECO:0000313" key="4">
    <source>
        <dbReference type="Proteomes" id="UP000476332"/>
    </source>
</evidence>
<dbReference type="InterPro" id="IPR013096">
    <property type="entry name" value="Cupin_2"/>
</dbReference>